<keyword evidence="3" id="KW-1185">Reference proteome</keyword>
<evidence type="ECO:0000256" key="1">
    <source>
        <dbReference type="SAM" id="MobiDB-lite"/>
    </source>
</evidence>
<dbReference type="Proteomes" id="UP001066276">
    <property type="component" value="Chromosome 9"/>
</dbReference>
<accession>A0AAV7MLK6</accession>
<name>A0AAV7MLK6_PLEWA</name>
<reference evidence="2" key="1">
    <citation type="journal article" date="2022" name="bioRxiv">
        <title>Sequencing and chromosome-scale assembly of the giantPleurodeles waltlgenome.</title>
        <authorList>
            <person name="Brown T."/>
            <person name="Elewa A."/>
            <person name="Iarovenko S."/>
            <person name="Subramanian E."/>
            <person name="Araus A.J."/>
            <person name="Petzold A."/>
            <person name="Susuki M."/>
            <person name="Suzuki K.-i.T."/>
            <person name="Hayashi T."/>
            <person name="Toyoda A."/>
            <person name="Oliveira C."/>
            <person name="Osipova E."/>
            <person name="Leigh N.D."/>
            <person name="Simon A."/>
            <person name="Yun M.H."/>
        </authorList>
    </citation>
    <scope>NUCLEOTIDE SEQUENCE</scope>
    <source>
        <strain evidence="2">20211129_DDA</strain>
        <tissue evidence="2">Liver</tissue>
    </source>
</reference>
<protein>
    <submittedName>
        <fullName evidence="2">Uncharacterized protein</fullName>
    </submittedName>
</protein>
<gene>
    <name evidence="2" type="ORF">NDU88_000284</name>
</gene>
<feature type="region of interest" description="Disordered" evidence="1">
    <location>
        <begin position="1"/>
        <end position="26"/>
    </location>
</feature>
<dbReference type="EMBL" id="JANPWB010000013">
    <property type="protein sequence ID" value="KAJ1102843.1"/>
    <property type="molecule type" value="Genomic_DNA"/>
</dbReference>
<evidence type="ECO:0000313" key="2">
    <source>
        <dbReference type="EMBL" id="KAJ1102843.1"/>
    </source>
</evidence>
<organism evidence="2 3">
    <name type="scientific">Pleurodeles waltl</name>
    <name type="common">Iberian ribbed newt</name>
    <dbReference type="NCBI Taxonomy" id="8319"/>
    <lineage>
        <taxon>Eukaryota</taxon>
        <taxon>Metazoa</taxon>
        <taxon>Chordata</taxon>
        <taxon>Craniata</taxon>
        <taxon>Vertebrata</taxon>
        <taxon>Euteleostomi</taxon>
        <taxon>Amphibia</taxon>
        <taxon>Batrachia</taxon>
        <taxon>Caudata</taxon>
        <taxon>Salamandroidea</taxon>
        <taxon>Salamandridae</taxon>
        <taxon>Pleurodelinae</taxon>
        <taxon>Pleurodeles</taxon>
    </lineage>
</organism>
<dbReference type="AlphaFoldDB" id="A0AAV7MLK6"/>
<comment type="caution">
    <text evidence="2">The sequence shown here is derived from an EMBL/GenBank/DDBJ whole genome shotgun (WGS) entry which is preliminary data.</text>
</comment>
<sequence length="76" mass="8201">MDKPGATGAGAQEEVTLGERRSSPDASLAATLAEHTQKFKDILNAVLDTRTTLEPKIDALQIDISHLREDHNYGNG</sequence>
<proteinExistence type="predicted"/>
<evidence type="ECO:0000313" key="3">
    <source>
        <dbReference type="Proteomes" id="UP001066276"/>
    </source>
</evidence>